<dbReference type="EMBL" id="JANBVN010000031">
    <property type="protein sequence ID" value="KAJ9160804.1"/>
    <property type="molecule type" value="Genomic_DNA"/>
</dbReference>
<sequence length="469" mass="52108">MLSIESFFTSSHFFGPLRNILDMTTSSISEPRSLYDIMHDNVGTSLYLMPICWSDIHAQLLGARFHELRPILNPLPGPKLCGWDACPPAKIANELSRELSTVLASERTTRWFAKTQAVKKVMKTMFPATLSHPKSNAELHLYFGDRVHQKVVRAPIIWGQSDDDGMSFDSAATQPATSSAKMSASCRNPDSSPRMPNRPLLAYINKKQLRAIRSNLYRVCSGPADGDQDNTPVQRLQRLRSKQLIPFDEDQDAHYVAIMLAMAQSHVYGAAGSRPQPGSPPRFGGGKLLENPPTSFANVTVHLMTHSEDTADFVVYEAEITATFLERFANPTKAPAEDADSGLDITFHRVPIWPILGLKERLAQAFGPEIAGDAALKNWGDESNDIETWLDPEEKHNRQRIRKRIAAVSLKRRRAAEQQERAALSEVVNSSFEDDATSCGSARSEKDMPVLSPDAKRRCTRAANPLEVC</sequence>
<organism evidence="2 3">
    <name type="scientific">Coniochaeta hoffmannii</name>
    <dbReference type="NCBI Taxonomy" id="91930"/>
    <lineage>
        <taxon>Eukaryota</taxon>
        <taxon>Fungi</taxon>
        <taxon>Dikarya</taxon>
        <taxon>Ascomycota</taxon>
        <taxon>Pezizomycotina</taxon>
        <taxon>Sordariomycetes</taxon>
        <taxon>Sordariomycetidae</taxon>
        <taxon>Coniochaetales</taxon>
        <taxon>Coniochaetaceae</taxon>
        <taxon>Coniochaeta</taxon>
    </lineage>
</organism>
<feature type="region of interest" description="Disordered" evidence="1">
    <location>
        <begin position="167"/>
        <end position="198"/>
    </location>
</feature>
<feature type="compositionally biased region" description="Polar residues" evidence="1">
    <location>
        <begin position="170"/>
        <end position="191"/>
    </location>
</feature>
<comment type="caution">
    <text evidence="2">The sequence shown here is derived from an EMBL/GenBank/DDBJ whole genome shotgun (WGS) entry which is preliminary data.</text>
</comment>
<reference evidence="2" key="1">
    <citation type="submission" date="2022-07" db="EMBL/GenBank/DDBJ databases">
        <title>Fungi with potential for degradation of polypropylene.</title>
        <authorList>
            <person name="Gostincar C."/>
        </authorList>
    </citation>
    <scope>NUCLEOTIDE SEQUENCE</scope>
    <source>
        <strain evidence="2">EXF-13287</strain>
    </source>
</reference>
<dbReference type="AlphaFoldDB" id="A0AA38VZE8"/>
<gene>
    <name evidence="2" type="ORF">NKR19_g2907</name>
</gene>
<evidence type="ECO:0000313" key="2">
    <source>
        <dbReference type="EMBL" id="KAJ9160804.1"/>
    </source>
</evidence>
<keyword evidence="3" id="KW-1185">Reference proteome</keyword>
<accession>A0AA38VZE8</accession>
<dbReference type="Proteomes" id="UP001174691">
    <property type="component" value="Unassembled WGS sequence"/>
</dbReference>
<evidence type="ECO:0000256" key="1">
    <source>
        <dbReference type="SAM" id="MobiDB-lite"/>
    </source>
</evidence>
<name>A0AA38VZE8_9PEZI</name>
<protein>
    <submittedName>
        <fullName evidence="2">Uncharacterized protein</fullName>
    </submittedName>
</protein>
<proteinExistence type="predicted"/>
<evidence type="ECO:0000313" key="3">
    <source>
        <dbReference type="Proteomes" id="UP001174691"/>
    </source>
</evidence>